<gene>
    <name evidence="8" type="ORF">GCM10009098_25170</name>
</gene>
<keyword evidence="3 6" id="KW-0812">Transmembrane</keyword>
<evidence type="ECO:0000256" key="3">
    <source>
        <dbReference type="ARBA" id="ARBA00022692"/>
    </source>
</evidence>
<evidence type="ECO:0000313" key="8">
    <source>
        <dbReference type="EMBL" id="GAA0556271.1"/>
    </source>
</evidence>
<proteinExistence type="predicted"/>
<dbReference type="InterPro" id="IPR051791">
    <property type="entry name" value="Pra-immunoreactive"/>
</dbReference>
<dbReference type="RefSeq" id="WP_226767716.1">
    <property type="nucleotide sequence ID" value="NZ_BAAAEO010000004.1"/>
</dbReference>
<evidence type="ECO:0000256" key="4">
    <source>
        <dbReference type="ARBA" id="ARBA00022989"/>
    </source>
</evidence>
<keyword evidence="9" id="KW-1185">Reference proteome</keyword>
<dbReference type="PANTHER" id="PTHR36115:SF6">
    <property type="entry name" value="PROLINE-RICH ANTIGEN HOMOLOG"/>
    <property type="match status" value="1"/>
</dbReference>
<keyword evidence="5 6" id="KW-0472">Membrane</keyword>
<keyword evidence="4 6" id="KW-1133">Transmembrane helix</keyword>
<comment type="subcellular location">
    <subcellularLocation>
        <location evidence="1">Cell membrane</location>
        <topology evidence="1">Multi-pass membrane protein</topology>
    </subcellularLocation>
</comment>
<evidence type="ECO:0000256" key="2">
    <source>
        <dbReference type="ARBA" id="ARBA00022475"/>
    </source>
</evidence>
<evidence type="ECO:0000259" key="7">
    <source>
        <dbReference type="Pfam" id="PF06271"/>
    </source>
</evidence>
<dbReference type="InterPro" id="IPR010432">
    <property type="entry name" value="RDD"/>
</dbReference>
<organism evidence="8 9">
    <name type="scientific">Rheinheimera aquimaris</name>
    <dbReference type="NCBI Taxonomy" id="412437"/>
    <lineage>
        <taxon>Bacteria</taxon>
        <taxon>Pseudomonadati</taxon>
        <taxon>Pseudomonadota</taxon>
        <taxon>Gammaproteobacteria</taxon>
        <taxon>Chromatiales</taxon>
        <taxon>Chromatiaceae</taxon>
        <taxon>Rheinheimera</taxon>
    </lineage>
</organism>
<feature type="domain" description="RDD" evidence="7">
    <location>
        <begin position="252"/>
        <end position="330"/>
    </location>
</feature>
<evidence type="ECO:0000313" key="9">
    <source>
        <dbReference type="Proteomes" id="UP001501169"/>
    </source>
</evidence>
<feature type="transmembrane region" description="Helical" evidence="6">
    <location>
        <begin position="102"/>
        <end position="118"/>
    </location>
</feature>
<protein>
    <submittedName>
        <fullName evidence="8">RDD family protein</fullName>
    </submittedName>
</protein>
<name>A0ABP3P490_9GAMM</name>
<comment type="caution">
    <text evidence="8">The sequence shown here is derived from an EMBL/GenBank/DDBJ whole genome shotgun (WGS) entry which is preliminary data.</text>
</comment>
<dbReference type="Pfam" id="PF06271">
    <property type="entry name" value="RDD"/>
    <property type="match status" value="1"/>
</dbReference>
<evidence type="ECO:0000256" key="6">
    <source>
        <dbReference type="SAM" id="Phobius"/>
    </source>
</evidence>
<evidence type="ECO:0000256" key="1">
    <source>
        <dbReference type="ARBA" id="ARBA00004651"/>
    </source>
</evidence>
<feature type="transmembrane region" description="Helical" evidence="6">
    <location>
        <begin position="242"/>
        <end position="267"/>
    </location>
</feature>
<feature type="transmembrane region" description="Helical" evidence="6">
    <location>
        <begin position="68"/>
        <end position="90"/>
    </location>
</feature>
<reference evidence="9" key="1">
    <citation type="journal article" date="2019" name="Int. J. Syst. Evol. Microbiol.">
        <title>The Global Catalogue of Microorganisms (GCM) 10K type strain sequencing project: providing services to taxonomists for standard genome sequencing and annotation.</title>
        <authorList>
            <consortium name="The Broad Institute Genomics Platform"/>
            <consortium name="The Broad Institute Genome Sequencing Center for Infectious Disease"/>
            <person name="Wu L."/>
            <person name="Ma J."/>
        </authorList>
    </citation>
    <scope>NUCLEOTIDE SEQUENCE [LARGE SCALE GENOMIC DNA]</scope>
    <source>
        <strain evidence="9">JCM 14331</strain>
    </source>
</reference>
<accession>A0ABP3P490</accession>
<dbReference type="Proteomes" id="UP001501169">
    <property type="component" value="Unassembled WGS sequence"/>
</dbReference>
<keyword evidence="2" id="KW-1003">Cell membrane</keyword>
<dbReference type="PANTHER" id="PTHR36115">
    <property type="entry name" value="PROLINE-RICH ANTIGEN HOMOLOG-RELATED"/>
    <property type="match status" value="1"/>
</dbReference>
<sequence>MSTPQPENNPSITEVSPDTFVDSSGHQLDEHQIRAVVTPHVFAVAPELIGKPLAKPARRGVAMAIDGFFIAALTSGSLIFVLPMLAYIAWARWRAAKTGQMALLLTAGLLMFISNNWLPSLPVNNNVKQFTASALFAANALKMSQESCDIVCAEDQLNLLLPQLHAATLTEAEQKEILQALLDASNVEDDSKVSLYKQAVKQLQAGPDTNIAAVAGSAPAEADITASWWQRLQRSDHSILKWIQGILSDLGIGFGWAIGYFTLFIAWNNGQTIGKKLCGIRVVQLDNKPLSLWGAFGRQGGYSAGFATGLLGFLQIYWDPNRQAIQDKLADTLVLREK</sequence>
<evidence type="ECO:0000256" key="5">
    <source>
        <dbReference type="ARBA" id="ARBA00023136"/>
    </source>
</evidence>
<dbReference type="EMBL" id="BAAAEO010000004">
    <property type="protein sequence ID" value="GAA0556271.1"/>
    <property type="molecule type" value="Genomic_DNA"/>
</dbReference>